<dbReference type="Pfam" id="PF13193">
    <property type="entry name" value="AMP-binding_C"/>
    <property type="match status" value="1"/>
</dbReference>
<evidence type="ECO:0000259" key="3">
    <source>
        <dbReference type="Pfam" id="PF00501"/>
    </source>
</evidence>
<dbReference type="InterPro" id="IPR050237">
    <property type="entry name" value="ATP-dep_AMP-bd_enzyme"/>
</dbReference>
<keyword evidence="2 5" id="KW-0436">Ligase</keyword>
<dbReference type="FunFam" id="3.30.300.30:FF:000008">
    <property type="entry name" value="2,3-dihydroxybenzoate-AMP ligase"/>
    <property type="match status" value="1"/>
</dbReference>
<evidence type="ECO:0000256" key="2">
    <source>
        <dbReference type="ARBA" id="ARBA00022598"/>
    </source>
</evidence>
<gene>
    <name evidence="5" type="ordered locus">ROP_38360</name>
</gene>
<evidence type="ECO:0000256" key="1">
    <source>
        <dbReference type="ARBA" id="ARBA00006432"/>
    </source>
</evidence>
<accession>C1B8T0</accession>
<reference evidence="5 6" key="1">
    <citation type="submission" date="2009-03" db="EMBL/GenBank/DDBJ databases">
        <title>Comparison of the complete genome sequences of Rhodococcus erythropolis PR4 and Rhodococcus opacus B4.</title>
        <authorList>
            <person name="Takarada H."/>
            <person name="Sekine M."/>
            <person name="Hosoyama A."/>
            <person name="Yamada R."/>
            <person name="Fujisawa T."/>
            <person name="Omata S."/>
            <person name="Shimizu A."/>
            <person name="Tsukatani N."/>
            <person name="Tanikawa S."/>
            <person name="Fujita N."/>
            <person name="Harayama S."/>
        </authorList>
    </citation>
    <scope>NUCLEOTIDE SEQUENCE [LARGE SCALE GENOMIC DNA]</scope>
    <source>
        <strain evidence="5 6">B4</strain>
    </source>
</reference>
<dbReference type="InterPro" id="IPR042099">
    <property type="entry name" value="ANL_N_sf"/>
</dbReference>
<dbReference type="HOGENOM" id="CLU_000022_59_0_11"/>
<dbReference type="OrthoDB" id="9803968at2"/>
<dbReference type="NCBIfam" id="NF006182">
    <property type="entry name" value="PRK08316.1"/>
    <property type="match status" value="1"/>
</dbReference>
<comment type="similarity">
    <text evidence="1">Belongs to the ATP-dependent AMP-binding enzyme family.</text>
</comment>
<dbReference type="PANTHER" id="PTHR43767">
    <property type="entry name" value="LONG-CHAIN-FATTY-ACID--COA LIGASE"/>
    <property type="match status" value="1"/>
</dbReference>
<evidence type="ECO:0000313" key="5">
    <source>
        <dbReference type="EMBL" id="BAH52083.1"/>
    </source>
</evidence>
<dbReference type="KEGG" id="rop:ROP_38360"/>
<dbReference type="EMBL" id="AP011115">
    <property type="protein sequence ID" value="BAH52083.1"/>
    <property type="molecule type" value="Genomic_DNA"/>
</dbReference>
<protein>
    <submittedName>
        <fullName evidence="5">Putative fatty-acid--CoA ligase</fullName>
        <ecNumber evidence="5">6.2.1.-</ecNumber>
    </submittedName>
</protein>
<dbReference type="PATRIC" id="fig|632772.20.peg.4024"/>
<sequence length="524" mass="56806">MNENLTRARQQSIGDIPRRSAARFPDKLAIVHRDVRLTFAEFDAVIDRVAAALHAEGLRPGDRLALLSHNCWQYPVLNFATARLGVVLVPINFMLTGGEIAYILDDCAADAFVVEDALVPVAETALAESRGSVRLRAALPLGGGAVPDGWRAVAGWTGGEYDSAPEVFVADDDVVRIVYTSGTESRPKGAMLTSRSLMWQYISCIVTGGMSSDDVEVHALPLYHCAQLDNFLSTDIYLGATSIIVDGPDPRVLLRTIEAEKVTNLFCPPTVWISLLQSPDFGGTDLRSLQKGYYGASPLPVEVLRDMKRALPGIRLWNFYGQSEMASLATALGPEDQESRGGSAGKPALNVETRIVDDRNEPLPAGEVGEIVHRSPHATVGYLGQPEKTAEAFAGGWFHSGDLGYLDDDGYLWVVDRKKDMIKSGGENVATREVEETLYELDGVGEAAVFAVPHPRWIEAVAAVVVPVAGVELDEKDVVEHCRGRLAGYKLPKYVVVADSLPKNPSGKILKRVLRDTFGSIAQD</sequence>
<proteinExistence type="inferred from homology"/>
<dbReference type="GO" id="GO:0016878">
    <property type="term" value="F:acid-thiol ligase activity"/>
    <property type="evidence" value="ECO:0007669"/>
    <property type="project" value="UniProtKB-ARBA"/>
</dbReference>
<dbReference type="SUPFAM" id="SSF56801">
    <property type="entry name" value="Acetyl-CoA synthetase-like"/>
    <property type="match status" value="1"/>
</dbReference>
<evidence type="ECO:0000259" key="4">
    <source>
        <dbReference type="Pfam" id="PF13193"/>
    </source>
</evidence>
<dbReference type="PANTHER" id="PTHR43767:SF1">
    <property type="entry name" value="NONRIBOSOMAL PEPTIDE SYNTHASE PES1 (EUROFUNG)-RELATED"/>
    <property type="match status" value="1"/>
</dbReference>
<dbReference type="CDD" id="cd17631">
    <property type="entry name" value="FACL_FadD13-like"/>
    <property type="match status" value="1"/>
</dbReference>
<dbReference type="InterPro" id="IPR025110">
    <property type="entry name" value="AMP-bd_C"/>
</dbReference>
<dbReference type="Proteomes" id="UP000002212">
    <property type="component" value="Chromosome"/>
</dbReference>
<dbReference type="InterPro" id="IPR045851">
    <property type="entry name" value="AMP-bd_C_sf"/>
</dbReference>
<dbReference type="Gene3D" id="3.40.50.12780">
    <property type="entry name" value="N-terminal domain of ligase-like"/>
    <property type="match status" value="1"/>
</dbReference>
<dbReference type="STRING" id="632772.ROP_38360"/>
<dbReference type="AlphaFoldDB" id="C1B8T0"/>
<feature type="domain" description="AMP-dependent synthetase/ligase" evidence="3">
    <location>
        <begin position="18"/>
        <end position="383"/>
    </location>
</feature>
<name>C1B8T0_RHOOB</name>
<dbReference type="EC" id="6.2.1.-" evidence="5"/>
<feature type="domain" description="AMP-binding enzyme C-terminal" evidence="4">
    <location>
        <begin position="433"/>
        <end position="508"/>
    </location>
</feature>
<dbReference type="RefSeq" id="WP_012691022.1">
    <property type="nucleotide sequence ID" value="NC_012522.1"/>
</dbReference>
<dbReference type="PROSITE" id="PS00455">
    <property type="entry name" value="AMP_BINDING"/>
    <property type="match status" value="1"/>
</dbReference>
<dbReference type="Pfam" id="PF00501">
    <property type="entry name" value="AMP-binding"/>
    <property type="match status" value="1"/>
</dbReference>
<dbReference type="InterPro" id="IPR020845">
    <property type="entry name" value="AMP-binding_CS"/>
</dbReference>
<dbReference type="InterPro" id="IPR000873">
    <property type="entry name" value="AMP-dep_synth/lig_dom"/>
</dbReference>
<evidence type="ECO:0000313" key="6">
    <source>
        <dbReference type="Proteomes" id="UP000002212"/>
    </source>
</evidence>
<organism evidence="5 6">
    <name type="scientific">Rhodococcus opacus (strain B4)</name>
    <dbReference type="NCBI Taxonomy" id="632772"/>
    <lineage>
        <taxon>Bacteria</taxon>
        <taxon>Bacillati</taxon>
        <taxon>Actinomycetota</taxon>
        <taxon>Actinomycetes</taxon>
        <taxon>Mycobacteriales</taxon>
        <taxon>Nocardiaceae</taxon>
        <taxon>Rhodococcus</taxon>
    </lineage>
</organism>
<dbReference type="Gene3D" id="3.30.300.30">
    <property type="match status" value="1"/>
</dbReference>